<feature type="transmembrane region" description="Helical" evidence="7">
    <location>
        <begin position="38"/>
        <end position="58"/>
    </location>
</feature>
<evidence type="ECO:0000256" key="1">
    <source>
        <dbReference type="ARBA" id="ARBA00004651"/>
    </source>
</evidence>
<evidence type="ECO:0000313" key="9">
    <source>
        <dbReference type="Proteomes" id="UP001152795"/>
    </source>
</evidence>
<comment type="subcellular location">
    <subcellularLocation>
        <location evidence="1">Cell membrane</location>
        <topology evidence="1">Multi-pass membrane protein</topology>
    </subcellularLocation>
    <subcellularLocation>
        <location evidence="7">Membrane</location>
        <topology evidence="7">Multi-pass membrane protein</topology>
    </subcellularLocation>
</comment>
<dbReference type="PANTHER" id="PTHR16024">
    <property type="entry name" value="XK-RELATED PROTEIN"/>
    <property type="match status" value="1"/>
</dbReference>
<sequence>GKEVEFGMLFVGFVFFVIDIGTDIRLAVEYNRQCETLWFRLTLLFILAPYVVISIMAAFQKKEQTGCQRLIASLQCLLSSLIWRYVEEYQHWKRRHCDNSPCQENYEECSCANCENYRKAIKESNESAYNFAWLRYVETIAESAPQWCLQVSIMLVRWNFPRLTVTSAVFSFFSLALSITTLEKARVTKDGHKFKLLPHTVVFFTSQVFTLLSRLSAIVIFAYALNELVAIFLAIHL</sequence>
<feature type="transmembrane region" description="Helical" evidence="7">
    <location>
        <begin position="163"/>
        <end position="182"/>
    </location>
</feature>
<dbReference type="Proteomes" id="UP001152795">
    <property type="component" value="Unassembled WGS sequence"/>
</dbReference>
<feature type="transmembrane region" description="Helical" evidence="7">
    <location>
        <begin position="202"/>
        <end position="235"/>
    </location>
</feature>
<reference evidence="8" key="1">
    <citation type="submission" date="2020-04" db="EMBL/GenBank/DDBJ databases">
        <authorList>
            <person name="Alioto T."/>
            <person name="Alioto T."/>
            <person name="Gomez Garrido J."/>
        </authorList>
    </citation>
    <scope>NUCLEOTIDE SEQUENCE</scope>
    <source>
        <strain evidence="8">A484AB</strain>
    </source>
</reference>
<keyword evidence="6 7" id="KW-0472">Membrane</keyword>
<dbReference type="PANTHER" id="PTHR16024:SF6">
    <property type="entry name" value="XK-RELATED PROTEIN"/>
    <property type="match status" value="1"/>
</dbReference>
<keyword evidence="9" id="KW-1185">Reference proteome</keyword>
<comment type="similarity">
    <text evidence="2 7">Belongs to the XK family.</text>
</comment>
<gene>
    <name evidence="8" type="ORF">PACLA_8A075688</name>
</gene>
<evidence type="ECO:0000256" key="5">
    <source>
        <dbReference type="ARBA" id="ARBA00022989"/>
    </source>
</evidence>
<keyword evidence="4 7" id="KW-0812">Transmembrane</keyword>
<accession>A0A7D9M5S6</accession>
<proteinExistence type="inferred from homology"/>
<keyword evidence="3" id="KW-1003">Cell membrane</keyword>
<feature type="non-terminal residue" evidence="8">
    <location>
        <position position="237"/>
    </location>
</feature>
<evidence type="ECO:0000256" key="2">
    <source>
        <dbReference type="ARBA" id="ARBA00008789"/>
    </source>
</evidence>
<dbReference type="EMBL" id="CACRXK020035348">
    <property type="protein sequence ID" value="CAB4044546.1"/>
    <property type="molecule type" value="Genomic_DNA"/>
</dbReference>
<dbReference type="AlphaFoldDB" id="A0A7D9M5S6"/>
<evidence type="ECO:0000256" key="7">
    <source>
        <dbReference type="RuleBase" id="RU910716"/>
    </source>
</evidence>
<name>A0A7D9M5S6_PARCT</name>
<dbReference type="GO" id="GO:0005886">
    <property type="term" value="C:plasma membrane"/>
    <property type="evidence" value="ECO:0007669"/>
    <property type="project" value="UniProtKB-SubCell"/>
</dbReference>
<feature type="transmembrane region" description="Helical" evidence="7">
    <location>
        <begin position="6"/>
        <end position="26"/>
    </location>
</feature>
<organism evidence="8 9">
    <name type="scientific">Paramuricea clavata</name>
    <name type="common">Red gorgonian</name>
    <name type="synonym">Violescent sea-whip</name>
    <dbReference type="NCBI Taxonomy" id="317549"/>
    <lineage>
        <taxon>Eukaryota</taxon>
        <taxon>Metazoa</taxon>
        <taxon>Cnidaria</taxon>
        <taxon>Anthozoa</taxon>
        <taxon>Octocorallia</taxon>
        <taxon>Malacalcyonacea</taxon>
        <taxon>Plexauridae</taxon>
        <taxon>Paramuricea</taxon>
    </lineage>
</organism>
<evidence type="ECO:0000256" key="4">
    <source>
        <dbReference type="ARBA" id="ARBA00022692"/>
    </source>
</evidence>
<comment type="caution">
    <text evidence="8">The sequence shown here is derived from an EMBL/GenBank/DDBJ whole genome shotgun (WGS) entry which is preliminary data.</text>
</comment>
<evidence type="ECO:0000313" key="8">
    <source>
        <dbReference type="EMBL" id="CAB4044546.1"/>
    </source>
</evidence>
<protein>
    <recommendedName>
        <fullName evidence="7">XK-related protein</fullName>
    </recommendedName>
</protein>
<feature type="non-terminal residue" evidence="8">
    <location>
        <position position="1"/>
    </location>
</feature>
<dbReference type="InterPro" id="IPR050895">
    <property type="entry name" value="XK-related_scramblase"/>
</dbReference>
<evidence type="ECO:0000256" key="6">
    <source>
        <dbReference type="ARBA" id="ARBA00023136"/>
    </source>
</evidence>
<keyword evidence="5 7" id="KW-1133">Transmembrane helix</keyword>
<dbReference type="OrthoDB" id="5955564at2759"/>
<dbReference type="Pfam" id="PF09815">
    <property type="entry name" value="XK-related"/>
    <property type="match status" value="1"/>
</dbReference>
<evidence type="ECO:0000256" key="3">
    <source>
        <dbReference type="ARBA" id="ARBA00022475"/>
    </source>
</evidence>
<dbReference type="InterPro" id="IPR018629">
    <property type="entry name" value="XK-rel"/>
</dbReference>